<dbReference type="Pfam" id="PF03734">
    <property type="entry name" value="YkuD"/>
    <property type="match status" value="1"/>
</dbReference>
<dbReference type="EMBL" id="JXAK01000001">
    <property type="protein sequence ID" value="KIL42378.1"/>
    <property type="molecule type" value="Genomic_DNA"/>
</dbReference>
<evidence type="ECO:0000256" key="6">
    <source>
        <dbReference type="ARBA" id="ARBA00022960"/>
    </source>
</evidence>
<comment type="similarity">
    <text evidence="2">Belongs to the YkuD family.</text>
</comment>
<keyword evidence="13" id="KW-1185">Reference proteome</keyword>
<evidence type="ECO:0000256" key="4">
    <source>
        <dbReference type="ARBA" id="ARBA00022679"/>
    </source>
</evidence>
<evidence type="ECO:0000256" key="7">
    <source>
        <dbReference type="ARBA" id="ARBA00022984"/>
    </source>
</evidence>
<dbReference type="Gene3D" id="2.40.440.10">
    <property type="entry name" value="L,D-transpeptidase catalytic domain-like"/>
    <property type="match status" value="1"/>
</dbReference>
<feature type="active site" description="Proton donor/acceptor" evidence="9">
    <location>
        <position position="282"/>
    </location>
</feature>
<gene>
    <name evidence="12" type="ORF">SD70_00045</name>
</gene>
<comment type="caution">
    <text evidence="12">The sequence shown here is derived from an EMBL/GenBank/DDBJ whole genome shotgun (WGS) entry which is preliminary data.</text>
</comment>
<feature type="domain" description="L,D-TPase catalytic" evidence="11">
    <location>
        <begin position="210"/>
        <end position="322"/>
    </location>
</feature>
<dbReference type="CDD" id="cd16913">
    <property type="entry name" value="YkuD_like"/>
    <property type="match status" value="1"/>
</dbReference>
<keyword evidence="10" id="KW-0812">Transmembrane</keyword>
<keyword evidence="4" id="KW-0808">Transferase</keyword>
<keyword evidence="10" id="KW-0472">Membrane</keyword>
<evidence type="ECO:0000313" key="13">
    <source>
        <dbReference type="Proteomes" id="UP000031967"/>
    </source>
</evidence>
<evidence type="ECO:0000256" key="1">
    <source>
        <dbReference type="ARBA" id="ARBA00004752"/>
    </source>
</evidence>
<evidence type="ECO:0000256" key="5">
    <source>
        <dbReference type="ARBA" id="ARBA00022801"/>
    </source>
</evidence>
<dbReference type="PANTHER" id="PTHR30582:SF24">
    <property type="entry name" value="L,D-TRANSPEPTIDASE ERFK_SRFK-RELATED"/>
    <property type="match status" value="1"/>
</dbReference>
<evidence type="ECO:0000256" key="10">
    <source>
        <dbReference type="SAM" id="Phobius"/>
    </source>
</evidence>
<evidence type="ECO:0000256" key="3">
    <source>
        <dbReference type="ARBA" id="ARBA00022676"/>
    </source>
</evidence>
<keyword evidence="6 9" id="KW-0133">Cell shape</keyword>
<protein>
    <recommendedName>
        <fullName evidence="11">L,D-TPase catalytic domain-containing protein</fullName>
    </recommendedName>
</protein>
<evidence type="ECO:0000256" key="2">
    <source>
        <dbReference type="ARBA" id="ARBA00005992"/>
    </source>
</evidence>
<dbReference type="SUPFAM" id="SSF141523">
    <property type="entry name" value="L,D-transpeptidase catalytic domain-like"/>
    <property type="match status" value="1"/>
</dbReference>
<dbReference type="InterPro" id="IPR038063">
    <property type="entry name" value="Transpep_catalytic_dom"/>
</dbReference>
<keyword evidence="7 9" id="KW-0573">Peptidoglycan synthesis</keyword>
<name>A0ABR5ANH9_9BACL</name>
<dbReference type="Proteomes" id="UP000031967">
    <property type="component" value="Unassembled WGS sequence"/>
</dbReference>
<reference evidence="12 13" key="1">
    <citation type="submission" date="2014-12" db="EMBL/GenBank/DDBJ databases">
        <title>Draft genome sequence of Paenibacillus kamchatkensis strain B-2647.</title>
        <authorList>
            <person name="Karlyshev A.V."/>
            <person name="Kudryashova E.B."/>
        </authorList>
    </citation>
    <scope>NUCLEOTIDE SEQUENCE [LARGE SCALE GENOMIC DNA]</scope>
    <source>
        <strain evidence="12 13">VKM B-2647</strain>
    </source>
</reference>
<evidence type="ECO:0000256" key="9">
    <source>
        <dbReference type="PROSITE-ProRule" id="PRU01373"/>
    </source>
</evidence>
<dbReference type="PANTHER" id="PTHR30582">
    <property type="entry name" value="L,D-TRANSPEPTIDASE"/>
    <property type="match status" value="1"/>
</dbReference>
<keyword evidence="10" id="KW-1133">Transmembrane helix</keyword>
<sequence>MSYLLYNTSLHRGYRGAEEDISRVKKIKESWLKTRHAAAETPRLFTKNKLIVLLSVLVLGLLLLLLLLLLSNFEDRSAPVAAAGSDRSPQANLKTPPPASSYNVDPDFLPVNMLRNAVFRYYAREGKFPSTLEDLTKPFPSNVLSAVPVEFYSNETKVRSAYDGSGGWVYSPPPPASMPVSEQNAADIAEQSLYPNHPRGCAATCKFEPFAILIDKQTHLLKLVSGDFLLFQYPVALGKNNSTPAGDFLIAKKVANPNSHVTDKSVFGARGMELSNPKYAIHGTIDDRSIGTNITAGCIRMHNDDIEQLFDAVSLSTPVHVLPSIPEDRNLRPIHSPNVYRSDKSFYLPKETDRHTVYNWAF</sequence>
<proteinExistence type="inferred from homology"/>
<dbReference type="InterPro" id="IPR050979">
    <property type="entry name" value="LD-transpeptidase"/>
</dbReference>
<accession>A0ABR5ANH9</accession>
<keyword evidence="5" id="KW-0378">Hydrolase</keyword>
<dbReference type="PROSITE" id="PS52029">
    <property type="entry name" value="LD_TPASE"/>
    <property type="match status" value="1"/>
</dbReference>
<comment type="pathway">
    <text evidence="1 9">Cell wall biogenesis; peptidoglycan biosynthesis.</text>
</comment>
<keyword evidence="3" id="KW-0328">Glycosyltransferase</keyword>
<organism evidence="12 13">
    <name type="scientific">Gordoniibacillus kamchatkensis</name>
    <dbReference type="NCBI Taxonomy" id="1590651"/>
    <lineage>
        <taxon>Bacteria</taxon>
        <taxon>Bacillati</taxon>
        <taxon>Bacillota</taxon>
        <taxon>Bacilli</taxon>
        <taxon>Bacillales</taxon>
        <taxon>Paenibacillaceae</taxon>
        <taxon>Gordoniibacillus</taxon>
    </lineage>
</organism>
<evidence type="ECO:0000313" key="12">
    <source>
        <dbReference type="EMBL" id="KIL42378.1"/>
    </source>
</evidence>
<evidence type="ECO:0000256" key="8">
    <source>
        <dbReference type="ARBA" id="ARBA00023316"/>
    </source>
</evidence>
<feature type="active site" description="Nucleophile" evidence="9">
    <location>
        <position position="298"/>
    </location>
</feature>
<feature type="transmembrane region" description="Helical" evidence="10">
    <location>
        <begin position="50"/>
        <end position="70"/>
    </location>
</feature>
<keyword evidence="8 9" id="KW-0961">Cell wall biogenesis/degradation</keyword>
<evidence type="ECO:0000259" key="11">
    <source>
        <dbReference type="PROSITE" id="PS52029"/>
    </source>
</evidence>
<dbReference type="InterPro" id="IPR005490">
    <property type="entry name" value="LD_TPept_cat_dom"/>
</dbReference>